<dbReference type="GeneID" id="9379432"/>
<dbReference type="Proteomes" id="UP000001861">
    <property type="component" value="Unassembled WGS sequence"/>
</dbReference>
<evidence type="ECO:0000256" key="1">
    <source>
        <dbReference type="SAM" id="MobiDB-lite"/>
    </source>
</evidence>
<dbReference type="AlphaFoldDB" id="D6RM52"/>
<feature type="region of interest" description="Disordered" evidence="1">
    <location>
        <begin position="32"/>
        <end position="59"/>
    </location>
</feature>
<comment type="caution">
    <text evidence="3">The sequence shown here is derived from an EMBL/GenBank/DDBJ whole genome shotgun (WGS) entry which is preliminary data.</text>
</comment>
<keyword evidence="2" id="KW-1133">Transmembrane helix</keyword>
<sequence>MCTSPRRIRRISLWLWGLGLWMMSMWVGSQIKNGSTNRGGRGLRGYNCGNRSRRKDRHC</sequence>
<dbReference type="EMBL" id="AACS02000004">
    <property type="protein sequence ID" value="EFI28019.1"/>
    <property type="molecule type" value="Genomic_DNA"/>
</dbReference>
<feature type="transmembrane region" description="Helical" evidence="2">
    <location>
        <begin position="12"/>
        <end position="29"/>
    </location>
</feature>
<gene>
    <name evidence="3" type="ORF">CC1G_14511</name>
</gene>
<dbReference type="KEGG" id="cci:CC1G_14511"/>
<reference evidence="3 4" key="1">
    <citation type="journal article" date="2010" name="Proc. Natl. Acad. Sci. U.S.A.">
        <title>Insights into evolution of multicellular fungi from the assembled chromosomes of the mushroom Coprinopsis cinerea (Coprinus cinereus).</title>
        <authorList>
            <person name="Stajich J.E."/>
            <person name="Wilke S.K."/>
            <person name="Ahren D."/>
            <person name="Au C.H."/>
            <person name="Birren B.W."/>
            <person name="Borodovsky M."/>
            <person name="Burns C."/>
            <person name="Canback B."/>
            <person name="Casselton L.A."/>
            <person name="Cheng C.K."/>
            <person name="Deng J."/>
            <person name="Dietrich F.S."/>
            <person name="Fargo D.C."/>
            <person name="Farman M.L."/>
            <person name="Gathman A.C."/>
            <person name="Goldberg J."/>
            <person name="Guigo R."/>
            <person name="Hoegger P.J."/>
            <person name="Hooker J.B."/>
            <person name="Huggins A."/>
            <person name="James T.Y."/>
            <person name="Kamada T."/>
            <person name="Kilaru S."/>
            <person name="Kodira C."/>
            <person name="Kues U."/>
            <person name="Kupfer D."/>
            <person name="Kwan H.S."/>
            <person name="Lomsadze A."/>
            <person name="Li W."/>
            <person name="Lilly W.W."/>
            <person name="Ma L.J."/>
            <person name="Mackey A.J."/>
            <person name="Manning G."/>
            <person name="Martin F."/>
            <person name="Muraguchi H."/>
            <person name="Natvig D.O."/>
            <person name="Palmerini H."/>
            <person name="Ramesh M.A."/>
            <person name="Rehmeyer C.J."/>
            <person name="Roe B.A."/>
            <person name="Shenoy N."/>
            <person name="Stanke M."/>
            <person name="Ter-Hovhannisyan V."/>
            <person name="Tunlid A."/>
            <person name="Velagapudi R."/>
            <person name="Vision T.J."/>
            <person name="Zeng Q."/>
            <person name="Zolan M.E."/>
            <person name="Pukkila P.J."/>
        </authorList>
    </citation>
    <scope>NUCLEOTIDE SEQUENCE [LARGE SCALE GENOMIC DNA]</scope>
    <source>
        <strain evidence="4">Okayama-7 / 130 / ATCC MYA-4618 / FGSC 9003</strain>
    </source>
</reference>
<evidence type="ECO:0000313" key="3">
    <source>
        <dbReference type="EMBL" id="EFI28019.1"/>
    </source>
</evidence>
<keyword evidence="2" id="KW-0472">Membrane</keyword>
<dbReference type="InParanoid" id="D6RM52"/>
<name>D6RM52_COPC7</name>
<protein>
    <submittedName>
        <fullName evidence="3">Uncharacterized protein</fullName>
    </submittedName>
</protein>
<accession>D6RM52</accession>
<evidence type="ECO:0000313" key="4">
    <source>
        <dbReference type="Proteomes" id="UP000001861"/>
    </source>
</evidence>
<dbReference type="HOGENOM" id="CLU_2960660_0_0_1"/>
<keyword evidence="2" id="KW-0812">Transmembrane</keyword>
<keyword evidence="4" id="KW-1185">Reference proteome</keyword>
<evidence type="ECO:0000256" key="2">
    <source>
        <dbReference type="SAM" id="Phobius"/>
    </source>
</evidence>
<proteinExistence type="predicted"/>
<organism evidence="3 4">
    <name type="scientific">Coprinopsis cinerea (strain Okayama-7 / 130 / ATCC MYA-4618 / FGSC 9003)</name>
    <name type="common">Inky cap fungus</name>
    <name type="synonym">Hormographiella aspergillata</name>
    <dbReference type="NCBI Taxonomy" id="240176"/>
    <lineage>
        <taxon>Eukaryota</taxon>
        <taxon>Fungi</taxon>
        <taxon>Dikarya</taxon>
        <taxon>Basidiomycota</taxon>
        <taxon>Agaricomycotina</taxon>
        <taxon>Agaricomycetes</taxon>
        <taxon>Agaricomycetidae</taxon>
        <taxon>Agaricales</taxon>
        <taxon>Agaricineae</taxon>
        <taxon>Psathyrellaceae</taxon>
        <taxon>Coprinopsis</taxon>
    </lineage>
</organism>
<dbReference type="RefSeq" id="XP_002911513.1">
    <property type="nucleotide sequence ID" value="XM_002911467.1"/>
</dbReference>
<dbReference type="VEuPathDB" id="FungiDB:CC1G_14511"/>